<dbReference type="GO" id="GO:0016491">
    <property type="term" value="F:oxidoreductase activity"/>
    <property type="evidence" value="ECO:0007669"/>
    <property type="project" value="UniProtKB-KW"/>
</dbReference>
<dbReference type="PRINTS" id="PR00081">
    <property type="entry name" value="GDHRDH"/>
</dbReference>
<protein>
    <submittedName>
        <fullName evidence="3">Ribitol 2-dehydrogenase</fullName>
    </submittedName>
</protein>
<reference evidence="3 4" key="1">
    <citation type="submission" date="2018-06" db="EMBL/GenBank/DDBJ databases">
        <title>Genomic Encyclopedia of Type Strains, Phase III (KMG-III): the genomes of soil and plant-associated and newly described type strains.</title>
        <authorList>
            <person name="Whitman W."/>
        </authorList>
    </citation>
    <scope>NUCLEOTIDE SEQUENCE [LARGE SCALE GENOMIC DNA]</scope>
    <source>
        <strain evidence="3 4">CECT 9025</strain>
    </source>
</reference>
<evidence type="ECO:0000256" key="2">
    <source>
        <dbReference type="ARBA" id="ARBA00023002"/>
    </source>
</evidence>
<dbReference type="PANTHER" id="PTHR43669:SF3">
    <property type="entry name" value="ALCOHOL DEHYDROGENASE, PUTATIVE (AFU_ORTHOLOGUE AFUA_3G03445)-RELATED"/>
    <property type="match status" value="1"/>
</dbReference>
<keyword evidence="4" id="KW-1185">Reference proteome</keyword>
<dbReference type="OrthoDB" id="9810734at2"/>
<keyword evidence="2" id="KW-0560">Oxidoreductase</keyword>
<dbReference type="AlphaFoldDB" id="A0A318SLS8"/>
<dbReference type="PANTHER" id="PTHR43669">
    <property type="entry name" value="5-KETO-D-GLUCONATE 5-REDUCTASE"/>
    <property type="match status" value="1"/>
</dbReference>
<dbReference type="InterPro" id="IPR036291">
    <property type="entry name" value="NAD(P)-bd_dom_sf"/>
</dbReference>
<dbReference type="CDD" id="cd05233">
    <property type="entry name" value="SDR_c"/>
    <property type="match status" value="1"/>
</dbReference>
<dbReference type="Gene3D" id="3.40.50.720">
    <property type="entry name" value="NAD(P)-binding Rossmann-like Domain"/>
    <property type="match status" value="1"/>
</dbReference>
<dbReference type="Pfam" id="PF00106">
    <property type="entry name" value="adh_short"/>
    <property type="match status" value="1"/>
</dbReference>
<dbReference type="PROSITE" id="PS00061">
    <property type="entry name" value="ADH_SHORT"/>
    <property type="match status" value="1"/>
</dbReference>
<comment type="caution">
    <text evidence="3">The sequence shown here is derived from an EMBL/GenBank/DDBJ whole genome shotgun (WGS) entry which is preliminary data.</text>
</comment>
<evidence type="ECO:0000256" key="1">
    <source>
        <dbReference type="ARBA" id="ARBA00006484"/>
    </source>
</evidence>
<name>A0A318SLS8_9RHOB</name>
<dbReference type="EMBL" id="QJTE01000012">
    <property type="protein sequence ID" value="PYE80630.1"/>
    <property type="molecule type" value="Genomic_DNA"/>
</dbReference>
<accession>A0A318SLS8</accession>
<dbReference type="InterPro" id="IPR002347">
    <property type="entry name" value="SDR_fam"/>
</dbReference>
<dbReference type="FunFam" id="3.40.50.720:FF:000084">
    <property type="entry name" value="Short-chain dehydrogenase reductase"/>
    <property type="match status" value="1"/>
</dbReference>
<dbReference type="SUPFAM" id="SSF51735">
    <property type="entry name" value="NAD(P)-binding Rossmann-fold domains"/>
    <property type="match status" value="1"/>
</dbReference>
<evidence type="ECO:0000313" key="3">
    <source>
        <dbReference type="EMBL" id="PYE80630.1"/>
    </source>
</evidence>
<proteinExistence type="inferred from homology"/>
<comment type="similarity">
    <text evidence="1">Belongs to the short-chain dehydrogenases/reductases (SDR) family.</text>
</comment>
<evidence type="ECO:0000313" key="4">
    <source>
        <dbReference type="Proteomes" id="UP000248311"/>
    </source>
</evidence>
<organism evidence="3 4">
    <name type="scientific">Pseudoroseicyclus aestuarii</name>
    <dbReference type="NCBI Taxonomy" id="1795041"/>
    <lineage>
        <taxon>Bacteria</taxon>
        <taxon>Pseudomonadati</taxon>
        <taxon>Pseudomonadota</taxon>
        <taxon>Alphaproteobacteria</taxon>
        <taxon>Rhodobacterales</taxon>
        <taxon>Paracoccaceae</taxon>
        <taxon>Pseudoroseicyclus</taxon>
    </lineage>
</organism>
<dbReference type="Proteomes" id="UP000248311">
    <property type="component" value="Unassembled WGS sequence"/>
</dbReference>
<sequence length="242" mass="25280">MSGLFEGKVAVVTGGASGIGLASARALLEEGAQVVLVDRDAAALEALTAELGEACIAQRTDLLDAESCAAMVPEILAKTGRIDILHCNAGSYIGGALTDTTPEAIERMIGLNVTAVMKNVHAVIPHMAERGSGDIMVTCSVAGHTAVGPEPVYSGSKWAITSFVQTMRRQLMKDGIRVGQVSPGPVDSALLSDWEPERLAKLKEDGALMEASAVAEAVVFALSRPRTVTIRDVVILPSNFDI</sequence>
<dbReference type="InterPro" id="IPR020904">
    <property type="entry name" value="Sc_DH/Rdtase_CS"/>
</dbReference>
<gene>
    <name evidence="3" type="ORF">DFP88_11220</name>
</gene>
<dbReference type="RefSeq" id="WP_110815746.1">
    <property type="nucleotide sequence ID" value="NZ_QJTE01000012.1"/>
</dbReference>